<evidence type="ECO:0000256" key="1">
    <source>
        <dbReference type="ARBA" id="ARBA00023002"/>
    </source>
</evidence>
<evidence type="ECO:0000259" key="3">
    <source>
        <dbReference type="Pfam" id="PF00389"/>
    </source>
</evidence>
<dbReference type="PROSITE" id="PS00671">
    <property type="entry name" value="D_2_HYDROXYACID_DH_3"/>
    <property type="match status" value="1"/>
</dbReference>
<dbReference type="PANTHER" id="PTHR42938:SF25">
    <property type="entry name" value="D-ISOMER SPECIFIC 2-HYDROXYACID DEHYDROGENASE FAMILY PROTEIN"/>
    <property type="match status" value="1"/>
</dbReference>
<dbReference type="OrthoDB" id="9793626at2"/>
<dbReference type="CDD" id="cd12175">
    <property type="entry name" value="2-Hacid_dh_11"/>
    <property type="match status" value="1"/>
</dbReference>
<dbReference type="InterPro" id="IPR029753">
    <property type="entry name" value="D-isomer_DH_CS"/>
</dbReference>
<feature type="domain" description="D-isomer specific 2-hydroxyacid dehydrogenase NAD-binding" evidence="4">
    <location>
        <begin position="108"/>
        <end position="283"/>
    </location>
</feature>
<dbReference type="Pfam" id="PF02826">
    <property type="entry name" value="2-Hacid_dh_C"/>
    <property type="match status" value="1"/>
</dbReference>
<dbReference type="eggNOG" id="COG0111">
    <property type="taxonomic scope" value="Bacteria"/>
</dbReference>
<dbReference type="SUPFAM" id="SSF52283">
    <property type="entry name" value="Formate/glycerate dehydrogenase catalytic domain-like"/>
    <property type="match status" value="1"/>
</dbReference>
<dbReference type="InterPro" id="IPR006139">
    <property type="entry name" value="D-isomer_2_OHA_DH_cat_dom"/>
</dbReference>
<accession>C0QHG2</accession>
<dbReference type="Proteomes" id="UP000000442">
    <property type="component" value="Chromosome"/>
</dbReference>
<name>C0QHG2_DESAH</name>
<dbReference type="InterPro" id="IPR036291">
    <property type="entry name" value="NAD(P)-bd_dom_sf"/>
</dbReference>
<comment type="similarity">
    <text evidence="2">Belongs to the D-isomer specific 2-hydroxyacid dehydrogenase family.</text>
</comment>
<feature type="domain" description="D-isomer specific 2-hydroxyacid dehydrogenase catalytic" evidence="3">
    <location>
        <begin position="37"/>
        <end position="312"/>
    </location>
</feature>
<proteinExistence type="inferred from homology"/>
<evidence type="ECO:0000256" key="2">
    <source>
        <dbReference type="RuleBase" id="RU003719"/>
    </source>
</evidence>
<dbReference type="PANTHER" id="PTHR42938">
    <property type="entry name" value="FORMATE DEHYDROGENASE 1"/>
    <property type="match status" value="1"/>
</dbReference>
<dbReference type="RefSeq" id="WP_015906531.1">
    <property type="nucleotide sequence ID" value="NC_012108.1"/>
</dbReference>
<organism evidence="5 6">
    <name type="scientific">Desulforapulum autotrophicum (strain ATCC 43914 / DSM 3382 / VKM B-1955 / HRM2)</name>
    <name type="common">Desulfobacterium autotrophicum</name>
    <dbReference type="NCBI Taxonomy" id="177437"/>
    <lineage>
        <taxon>Bacteria</taxon>
        <taxon>Pseudomonadati</taxon>
        <taxon>Thermodesulfobacteriota</taxon>
        <taxon>Desulfobacteria</taxon>
        <taxon>Desulfobacterales</taxon>
        <taxon>Desulfobacteraceae</taxon>
        <taxon>Desulforapulum</taxon>
    </lineage>
</organism>
<evidence type="ECO:0000313" key="6">
    <source>
        <dbReference type="Proteomes" id="UP000000442"/>
    </source>
</evidence>
<reference evidence="5 6" key="1">
    <citation type="journal article" date="2009" name="Environ. Microbiol.">
        <title>Genome sequence of Desulfobacterium autotrophicum HRM2, a marine sulfate reducer oxidizing organic carbon completely to carbon dioxide.</title>
        <authorList>
            <person name="Strittmatter A.W."/>
            <person name="Liesegang H."/>
            <person name="Rabus R."/>
            <person name="Decker I."/>
            <person name="Amann J."/>
            <person name="Andres S."/>
            <person name="Henne A."/>
            <person name="Fricke W.F."/>
            <person name="Martinez-Arias R."/>
            <person name="Bartels D."/>
            <person name="Goesmann A."/>
            <person name="Krause L."/>
            <person name="Puehler A."/>
            <person name="Klenk H.P."/>
            <person name="Richter M."/>
            <person name="Schuler M."/>
            <person name="Gloeckner F.O."/>
            <person name="Meyerdierks A."/>
            <person name="Gottschalk G."/>
            <person name="Amann R."/>
        </authorList>
    </citation>
    <scope>NUCLEOTIDE SEQUENCE [LARGE SCALE GENOMIC DNA]</scope>
    <source>
        <strain evidence="6">ATCC 43914 / DSM 3382 / HRM2</strain>
    </source>
</reference>
<dbReference type="HOGENOM" id="CLU_019796_1_3_7"/>
<dbReference type="KEGG" id="dat:HRM2_47720"/>
<evidence type="ECO:0000259" key="4">
    <source>
        <dbReference type="Pfam" id="PF02826"/>
    </source>
</evidence>
<dbReference type="GO" id="GO:0004617">
    <property type="term" value="F:phosphoglycerate dehydrogenase activity"/>
    <property type="evidence" value="ECO:0007669"/>
    <property type="project" value="UniProtKB-EC"/>
</dbReference>
<evidence type="ECO:0000313" key="5">
    <source>
        <dbReference type="EMBL" id="ACN17821.1"/>
    </source>
</evidence>
<dbReference type="Gene3D" id="3.40.50.720">
    <property type="entry name" value="NAD(P)-binding Rossmann-like Domain"/>
    <property type="match status" value="2"/>
</dbReference>
<dbReference type="SUPFAM" id="SSF51735">
    <property type="entry name" value="NAD(P)-binding Rossmann-fold domains"/>
    <property type="match status" value="1"/>
</dbReference>
<dbReference type="EC" id="1.1.1.95" evidence="5"/>
<dbReference type="STRING" id="177437.HRM2_47720"/>
<dbReference type="EMBL" id="CP001087">
    <property type="protein sequence ID" value="ACN17821.1"/>
    <property type="molecule type" value="Genomic_DNA"/>
</dbReference>
<gene>
    <name evidence="5" type="primary">serA2</name>
    <name evidence="5" type="ordered locus">HRM2_47720</name>
</gene>
<dbReference type="GO" id="GO:0051287">
    <property type="term" value="F:NAD binding"/>
    <property type="evidence" value="ECO:0007669"/>
    <property type="project" value="InterPro"/>
</dbReference>
<dbReference type="Pfam" id="PF00389">
    <property type="entry name" value="2-Hacid_dh"/>
    <property type="match status" value="1"/>
</dbReference>
<dbReference type="AlphaFoldDB" id="C0QHG2"/>
<keyword evidence="1 2" id="KW-0560">Oxidoreductase</keyword>
<keyword evidence="6" id="KW-1185">Reference proteome</keyword>
<protein>
    <submittedName>
        <fullName evidence="5">SerA2</fullName>
        <ecNumber evidence="5">1.1.1.95</ecNumber>
    </submittedName>
</protein>
<dbReference type="InterPro" id="IPR006140">
    <property type="entry name" value="D-isomer_DH_NAD-bd"/>
</dbReference>
<sequence>MNILFAASENAWGGFLERIRSKLPGHHFRAAGSFHIDSLKGVDVLIPAMTWITREMMETGDRLRLIQQCGSGLEGVDIKAATDQGVSVANVPAGTSGNADSVAELGIYMMIGLSRNIQGMAQSLRNKKMGEPLGMALPGKTVGIIGLGGIGQALVQRLKPFGVKLMGIKRTNPQQAKDTLGLDWAGTPADLPFLLENCDYVLVCVPATPESSNMIDGRAFARMKKTAFLINLSRGALVNRDALEHALESGAIAGVGLDVFWQEPPDPSDPIFNYNVMATPHIAGATDISMERTADGVAENIRRLAENRPLLHLHQ</sequence>